<comment type="similarity">
    <text evidence="2 8">Belongs to the Mediator complex subunit 17 family.</text>
</comment>
<dbReference type="PANTHER" id="PTHR13114:SF7">
    <property type="entry name" value="MEDIATOR OF RNA POLYMERASE II TRANSCRIPTION SUBUNIT 17"/>
    <property type="match status" value="1"/>
</dbReference>
<evidence type="ECO:0000313" key="11">
    <source>
        <dbReference type="Proteomes" id="UP000006757"/>
    </source>
</evidence>
<evidence type="ECO:0000313" key="10">
    <source>
        <dbReference type="EMBL" id="EKD01936.1"/>
    </source>
</evidence>
<dbReference type="GO" id="GO:0006357">
    <property type="term" value="P:regulation of transcription by RNA polymerase II"/>
    <property type="evidence" value="ECO:0007669"/>
    <property type="project" value="InterPro"/>
</dbReference>
<dbReference type="PANTHER" id="PTHR13114">
    <property type="entry name" value="MEDIATOR OF RNA POLYMERASE II TRANSCRIPTION SUBUNIT 17"/>
    <property type="match status" value="1"/>
</dbReference>
<dbReference type="eggNOG" id="ENOG502S63G">
    <property type="taxonomic scope" value="Eukaryota"/>
</dbReference>
<keyword evidence="11" id="KW-1185">Reference proteome</keyword>
<dbReference type="InParanoid" id="K1VMK8"/>
<dbReference type="EMBL" id="AMBO01000304">
    <property type="protein sequence ID" value="EKD01936.1"/>
    <property type="molecule type" value="Genomic_DNA"/>
</dbReference>
<evidence type="ECO:0000256" key="6">
    <source>
        <dbReference type="ARBA" id="ARBA00023242"/>
    </source>
</evidence>
<evidence type="ECO:0000256" key="4">
    <source>
        <dbReference type="ARBA" id="ARBA00023015"/>
    </source>
</evidence>
<gene>
    <name evidence="8" type="primary">MED17</name>
    <name evidence="10" type="ORF">A1Q2_03755</name>
</gene>
<dbReference type="AlphaFoldDB" id="K1VMK8"/>
<dbReference type="OrthoDB" id="10251234at2759"/>
<comment type="subcellular location">
    <subcellularLocation>
        <location evidence="1 8">Nucleus</location>
    </subcellularLocation>
</comment>
<feature type="compositionally biased region" description="Pro residues" evidence="9">
    <location>
        <begin position="139"/>
        <end position="149"/>
    </location>
</feature>
<reference evidence="10 11" key="1">
    <citation type="journal article" date="2012" name="Eukaryot. Cell">
        <title>Genome sequence of the Trichosporon asahii environmental strain CBS 8904.</title>
        <authorList>
            <person name="Yang R.Y."/>
            <person name="Li H.T."/>
            <person name="Zhu H."/>
            <person name="Zhou G.P."/>
            <person name="Wang M."/>
            <person name="Wang L."/>
        </authorList>
    </citation>
    <scope>NUCLEOTIDE SEQUENCE [LARGE SCALE GENOMIC DNA]</scope>
    <source>
        <strain evidence="10 11">CBS 8904</strain>
    </source>
</reference>
<dbReference type="GO" id="GO:0016592">
    <property type="term" value="C:mediator complex"/>
    <property type="evidence" value="ECO:0007669"/>
    <property type="project" value="InterPro"/>
</dbReference>
<evidence type="ECO:0000256" key="5">
    <source>
        <dbReference type="ARBA" id="ARBA00023163"/>
    </source>
</evidence>
<keyword evidence="5 8" id="KW-0804">Transcription</keyword>
<evidence type="ECO:0000256" key="9">
    <source>
        <dbReference type="SAM" id="MobiDB-lite"/>
    </source>
</evidence>
<sequence length="670" mass="71037">MDVEEKPPSAFKDVSLTVDGYVLDARKLRSIEADGTLVYEEPKPPQANETETLQRIWDEVPGGFLDLTEEGLRADGDEFPEPEEEVKVEEGEKGGLMSAEDMEALRTEVCSNLNDARNELWFVFELAKTLAASSGMTSHPPPDPIPASAPQPKKKKGAAAAAAASAMASAVSTPLPSGPESELVLPAGTYSTTPGTASEPPVQLQAEKLETALRARSRALDECSNLIDAAVSELELMSNASERFASDLDQLRGKELWAIVPKPEFGRASTAPNARARDVVIPYALDEAPAALHARSLAAFDLDPSKPEMAFGARSFLRLRFLLRRGADAPTYSSAVYDASKEEGTDVCAVLRAAQAETLDEDLFHELRAEALRVDGARVEATSFTLKVGKDKLTAELYDSRSPPSTPRGELAEMLLATARLNMLHGYRRRKARIVTGTGAPHPPALVTLLSLVQFMGALDAIRPTLETIVGTLKQAGLSAHLAERHACADPTVSECLMTARAKYDVLGVVFSLDLAPGASEASRNWGGAVAAHNAAISQLGGYGPSTGGSGGRGFLSVNLTAPAAITVVVPGTSFPVKDLEALGGIVAEHAAGQIAPLLFRGIKGQPGAFYDELERCVVLGDRGPLTLEIPAPHTSLIATVDGERYDSATAGVGLEDWLKSLAGENGFRE</sequence>
<dbReference type="HOGENOM" id="CLU_410031_0_0_1"/>
<keyword evidence="4 8" id="KW-0805">Transcription regulation</keyword>
<evidence type="ECO:0000256" key="3">
    <source>
        <dbReference type="ARBA" id="ARBA00019610"/>
    </source>
</evidence>
<dbReference type="GO" id="GO:0003712">
    <property type="term" value="F:transcription coregulator activity"/>
    <property type="evidence" value="ECO:0007669"/>
    <property type="project" value="InterPro"/>
</dbReference>
<feature type="region of interest" description="Disordered" evidence="9">
    <location>
        <begin position="133"/>
        <end position="161"/>
    </location>
</feature>
<evidence type="ECO:0000256" key="1">
    <source>
        <dbReference type="ARBA" id="ARBA00004123"/>
    </source>
</evidence>
<feature type="region of interest" description="Disordered" evidence="9">
    <location>
        <begin position="74"/>
        <end position="94"/>
    </location>
</feature>
<dbReference type="GO" id="GO:0070847">
    <property type="term" value="C:core mediator complex"/>
    <property type="evidence" value="ECO:0007669"/>
    <property type="project" value="TreeGrafter"/>
</dbReference>
<feature type="compositionally biased region" description="Acidic residues" evidence="9">
    <location>
        <begin position="77"/>
        <end position="87"/>
    </location>
</feature>
<evidence type="ECO:0000256" key="8">
    <source>
        <dbReference type="RuleBase" id="RU364140"/>
    </source>
</evidence>
<evidence type="ECO:0000256" key="7">
    <source>
        <dbReference type="ARBA" id="ARBA00032014"/>
    </source>
</evidence>
<accession>K1VMK8</accession>
<dbReference type="Pfam" id="PF10156">
    <property type="entry name" value="Med17"/>
    <property type="match status" value="1"/>
</dbReference>
<keyword evidence="8" id="KW-0010">Activator</keyword>
<name>K1VMK8_TRIAC</name>
<dbReference type="OMA" id="HENTEIQ"/>
<protein>
    <recommendedName>
        <fullName evidence="3 8">Mediator of RNA polymerase II transcription subunit 17</fullName>
    </recommendedName>
    <alternativeName>
        <fullName evidence="7 8">Mediator complex subunit 17</fullName>
    </alternativeName>
</protein>
<dbReference type="Proteomes" id="UP000006757">
    <property type="component" value="Unassembled WGS sequence"/>
</dbReference>
<organism evidence="10 11">
    <name type="scientific">Trichosporon asahii var. asahii (strain CBS 8904)</name>
    <name type="common">Yeast</name>
    <dbReference type="NCBI Taxonomy" id="1220162"/>
    <lineage>
        <taxon>Eukaryota</taxon>
        <taxon>Fungi</taxon>
        <taxon>Dikarya</taxon>
        <taxon>Basidiomycota</taxon>
        <taxon>Agaricomycotina</taxon>
        <taxon>Tremellomycetes</taxon>
        <taxon>Trichosporonales</taxon>
        <taxon>Trichosporonaceae</taxon>
        <taxon>Trichosporon</taxon>
    </lineage>
</organism>
<dbReference type="InterPro" id="IPR019313">
    <property type="entry name" value="Mediator_Med17"/>
</dbReference>
<proteinExistence type="inferred from homology"/>
<comment type="function">
    <text evidence="8">Component of the Mediator complex, a coactivator involved in the regulated transcription of nearly all RNA polymerase II-dependent genes. Mediator functions as a bridge to convey information from gene-specific regulatory proteins to the basal RNA polymerase II transcription machinery. Mediator is recruited to promoters by direct interactions with regulatory proteins and serves as a scaffold for the assembly of a functional preinitiation complex with RNA polymerase II and the general transcription factors.</text>
</comment>
<keyword evidence="6 8" id="KW-0539">Nucleus</keyword>
<comment type="subunit">
    <text evidence="8">Component of the Mediator complex.</text>
</comment>
<comment type="caution">
    <text evidence="10">The sequence shown here is derived from an EMBL/GenBank/DDBJ whole genome shotgun (WGS) entry which is preliminary data.</text>
</comment>
<dbReference type="STRING" id="1220162.K1VMK8"/>
<evidence type="ECO:0000256" key="2">
    <source>
        <dbReference type="ARBA" id="ARBA00005635"/>
    </source>
</evidence>